<keyword evidence="3 4" id="KW-0975">Bacterial flagellum</keyword>
<reference evidence="6 7" key="1">
    <citation type="journal article" date="2014" name="Genome Announc.">
        <title>Draft Genome Sequences of Two Isolates of the Roseobacter Group, Sulfitobacter sp. Strains 3SOLIMAR09 and 1FIGIMAR09, from Harbors of Mallorca Island (Mediterranean Sea).</title>
        <authorList>
            <person name="Mas-Llado M."/>
            <person name="Pina-Villalonga J.M."/>
            <person name="Brunet-Galmes I."/>
            <person name="Nogales B."/>
            <person name="Bosch R."/>
        </authorList>
    </citation>
    <scope>NUCLEOTIDE SEQUENCE [LARGE SCALE GENOMIC DNA]</scope>
    <source>
        <strain evidence="6 7">1FIGIMAR09</strain>
    </source>
</reference>
<dbReference type="PANTHER" id="PTHR34653">
    <property type="match status" value="1"/>
</dbReference>
<dbReference type="STRING" id="83219.PM02_15855"/>
<dbReference type="RefSeq" id="WP_037910277.1">
    <property type="nucleotide sequence ID" value="NZ_JEMU01000015.1"/>
</dbReference>
<dbReference type="Proteomes" id="UP000027337">
    <property type="component" value="Unassembled WGS sequence"/>
</dbReference>
<dbReference type="PANTHER" id="PTHR34653:SF1">
    <property type="entry name" value="FLAGELLAR HOOK-BASAL BODY COMPLEX PROTEIN FLIE"/>
    <property type="match status" value="1"/>
</dbReference>
<keyword evidence="6" id="KW-0969">Cilium</keyword>
<dbReference type="GO" id="GO:0009425">
    <property type="term" value="C:bacterial-type flagellum basal body"/>
    <property type="evidence" value="ECO:0007669"/>
    <property type="project" value="UniProtKB-SubCell"/>
</dbReference>
<dbReference type="GO" id="GO:0071973">
    <property type="term" value="P:bacterial-type flagellum-dependent cell motility"/>
    <property type="evidence" value="ECO:0007669"/>
    <property type="project" value="InterPro"/>
</dbReference>
<dbReference type="eggNOG" id="COG1677">
    <property type="taxonomic scope" value="Bacteria"/>
</dbReference>
<name>A0A061SRZ8_9RHOB</name>
<feature type="compositionally biased region" description="Polar residues" evidence="5">
    <location>
        <begin position="33"/>
        <end position="43"/>
    </location>
</feature>
<evidence type="ECO:0000256" key="5">
    <source>
        <dbReference type="SAM" id="MobiDB-lite"/>
    </source>
</evidence>
<evidence type="ECO:0000256" key="2">
    <source>
        <dbReference type="ARBA" id="ARBA00009272"/>
    </source>
</evidence>
<evidence type="ECO:0000313" key="7">
    <source>
        <dbReference type="Proteomes" id="UP000027337"/>
    </source>
</evidence>
<evidence type="ECO:0000256" key="1">
    <source>
        <dbReference type="ARBA" id="ARBA00004117"/>
    </source>
</evidence>
<dbReference type="EMBL" id="JEMU01000015">
    <property type="protein sequence ID" value="KAJ02025.1"/>
    <property type="molecule type" value="Genomic_DNA"/>
</dbReference>
<keyword evidence="6" id="KW-0282">Flagellum</keyword>
<evidence type="ECO:0000256" key="3">
    <source>
        <dbReference type="ARBA" id="ARBA00023143"/>
    </source>
</evidence>
<keyword evidence="6" id="KW-0966">Cell projection</keyword>
<dbReference type="HAMAP" id="MF_00724">
    <property type="entry name" value="FliE"/>
    <property type="match status" value="1"/>
</dbReference>
<dbReference type="GO" id="GO:0005198">
    <property type="term" value="F:structural molecule activity"/>
    <property type="evidence" value="ECO:0007669"/>
    <property type="project" value="InterPro"/>
</dbReference>
<protein>
    <recommendedName>
        <fullName evidence="4">Flagellar hook-basal body complex protein FliE</fullName>
    </recommendedName>
</protein>
<dbReference type="AlphaFoldDB" id="A0A061SRZ8"/>
<evidence type="ECO:0000256" key="4">
    <source>
        <dbReference type="HAMAP-Rule" id="MF_00724"/>
    </source>
</evidence>
<gene>
    <name evidence="4" type="primary">fliE</name>
    <name evidence="6" type="ORF">PM02_15855</name>
</gene>
<dbReference type="InterPro" id="IPR001624">
    <property type="entry name" value="FliE"/>
</dbReference>
<sequence length="109" mass="11398">MSDFSSVRAAYVQSAYSKAAESKSGPKDAATVDPSNEAGSFSQMVSNAATQAVETVRTGDSMAIAGLTGQAGLQQVVEATMAMESTVQVSVALRDKLVEAYQDIMRMPI</sequence>
<dbReference type="Pfam" id="PF02049">
    <property type="entry name" value="FliE"/>
    <property type="match status" value="1"/>
</dbReference>
<organism evidence="6 7">
    <name type="scientific">Sulfitobacter mediterraneus</name>
    <dbReference type="NCBI Taxonomy" id="83219"/>
    <lineage>
        <taxon>Bacteria</taxon>
        <taxon>Pseudomonadati</taxon>
        <taxon>Pseudomonadota</taxon>
        <taxon>Alphaproteobacteria</taxon>
        <taxon>Rhodobacterales</taxon>
        <taxon>Roseobacteraceae</taxon>
        <taxon>Sulfitobacter</taxon>
    </lineage>
</organism>
<comment type="similarity">
    <text evidence="2 4">Belongs to the FliE family.</text>
</comment>
<evidence type="ECO:0000313" key="6">
    <source>
        <dbReference type="EMBL" id="KAJ02025.1"/>
    </source>
</evidence>
<comment type="caution">
    <text evidence="6">The sequence shown here is derived from an EMBL/GenBank/DDBJ whole genome shotgun (WGS) entry which is preliminary data.</text>
</comment>
<feature type="region of interest" description="Disordered" evidence="5">
    <location>
        <begin position="17"/>
        <end position="43"/>
    </location>
</feature>
<comment type="subcellular location">
    <subcellularLocation>
        <location evidence="1 4">Bacterial flagellum basal body</location>
    </subcellularLocation>
</comment>
<keyword evidence="7" id="KW-1185">Reference proteome</keyword>
<dbReference type="GO" id="GO:0003774">
    <property type="term" value="F:cytoskeletal motor activity"/>
    <property type="evidence" value="ECO:0007669"/>
    <property type="project" value="InterPro"/>
</dbReference>
<accession>A0A061SRZ8</accession>
<proteinExistence type="inferred from homology"/>